<reference evidence="4" key="1">
    <citation type="submission" date="2017-02" db="UniProtKB">
        <authorList>
            <consortium name="WormBaseParasite"/>
        </authorList>
    </citation>
    <scope>IDENTIFICATION</scope>
</reference>
<feature type="region of interest" description="Disordered" evidence="1">
    <location>
        <begin position="63"/>
        <end position="136"/>
    </location>
</feature>
<feature type="compositionally biased region" description="Low complexity" evidence="1">
    <location>
        <begin position="93"/>
        <end position="119"/>
    </location>
</feature>
<dbReference type="WBParaSite" id="ASIM_0001663901-mRNA-1">
    <property type="protein sequence ID" value="ASIM_0001663901-mRNA-1"/>
    <property type="gene ID" value="ASIM_0001663901"/>
</dbReference>
<protein>
    <submittedName>
        <fullName evidence="4">C2H2-type domain-containing protein</fullName>
    </submittedName>
</protein>
<keyword evidence="3" id="KW-1185">Reference proteome</keyword>
<feature type="compositionally biased region" description="Basic and acidic residues" evidence="1">
    <location>
        <begin position="66"/>
        <end position="78"/>
    </location>
</feature>
<organism evidence="4">
    <name type="scientific">Anisakis simplex</name>
    <name type="common">Herring worm</name>
    <dbReference type="NCBI Taxonomy" id="6269"/>
    <lineage>
        <taxon>Eukaryota</taxon>
        <taxon>Metazoa</taxon>
        <taxon>Ecdysozoa</taxon>
        <taxon>Nematoda</taxon>
        <taxon>Chromadorea</taxon>
        <taxon>Rhabditida</taxon>
        <taxon>Spirurina</taxon>
        <taxon>Ascaridomorpha</taxon>
        <taxon>Ascaridoidea</taxon>
        <taxon>Anisakidae</taxon>
        <taxon>Anisakis</taxon>
        <taxon>Anisakis simplex complex</taxon>
    </lineage>
</organism>
<reference evidence="2 3" key="2">
    <citation type="submission" date="2018-11" db="EMBL/GenBank/DDBJ databases">
        <authorList>
            <consortium name="Pathogen Informatics"/>
        </authorList>
    </citation>
    <scope>NUCLEOTIDE SEQUENCE [LARGE SCALE GENOMIC DNA]</scope>
</reference>
<gene>
    <name evidence="2" type="ORF">ASIM_LOCUS16046</name>
</gene>
<sequence>MGGRRRRHRERAEEAINDVNVRYTNFVWRVVEGEPGHPETRPEFVESDLFASEMNQWAVPVPAELNRGERPPPEREGPAEPEPQPEEEEEDANNIMDFNEINNIDDNNDINNDNPNDDININEEDNINDDDINEDNQEINDDINMAQPQEGPAQPRYFLRRPHVPRQPLRRQHEPQVFRPHNIENLRPEHQAELTAPEQEAYHVNDDNTIWCRLPGCARPNQPFKTVRAWKIHVQRAACHRGETLCTSCGHHVAMPSSAHLSAAEIKTIMDAHKTERCVGATRQVMKARKTAAERLMILGRDNSHIAVPDEDAEEVQVSSSNPRKRHLASEAAWRADQCCLYLKRFKEDHPDLMAQIGMEHQLRFD</sequence>
<feature type="compositionally biased region" description="Acidic residues" evidence="1">
    <location>
        <begin position="120"/>
        <end position="136"/>
    </location>
</feature>
<dbReference type="AlphaFoldDB" id="A0A0M3K6P8"/>
<evidence type="ECO:0000313" key="3">
    <source>
        <dbReference type="Proteomes" id="UP000267096"/>
    </source>
</evidence>
<evidence type="ECO:0000313" key="4">
    <source>
        <dbReference type="WBParaSite" id="ASIM_0001663901-mRNA-1"/>
    </source>
</evidence>
<proteinExistence type="predicted"/>
<dbReference type="Proteomes" id="UP000267096">
    <property type="component" value="Unassembled WGS sequence"/>
</dbReference>
<accession>A0A0M3K6P8</accession>
<name>A0A0M3K6P8_ANISI</name>
<evidence type="ECO:0000313" key="2">
    <source>
        <dbReference type="EMBL" id="VDK56725.1"/>
    </source>
</evidence>
<feature type="compositionally biased region" description="Acidic residues" evidence="1">
    <location>
        <begin position="83"/>
        <end position="92"/>
    </location>
</feature>
<dbReference type="EMBL" id="UYRR01032760">
    <property type="protein sequence ID" value="VDK56725.1"/>
    <property type="molecule type" value="Genomic_DNA"/>
</dbReference>
<evidence type="ECO:0000256" key="1">
    <source>
        <dbReference type="SAM" id="MobiDB-lite"/>
    </source>
</evidence>